<gene>
    <name evidence="1" type="ORF">ACFO5K_04430</name>
</gene>
<dbReference type="RefSeq" id="WP_378556017.1">
    <property type="nucleotide sequence ID" value="NZ_JBHSDL010000005.1"/>
</dbReference>
<name>A0ABV8VBM7_9NOCA</name>
<sequence length="102" mass="11017">MSVEFSSLGGCHTRATFTQTRTAVKASRGNTVPGSDLVSAAEVVRLRLLPIDRSWRGVITSSGGAPRLRFRLVAGKGSVAEHREVVVDRAAMQVVRDEVIVR</sequence>
<comment type="caution">
    <text evidence="1">The sequence shown here is derived from an EMBL/GenBank/DDBJ whole genome shotgun (WGS) entry which is preliminary data.</text>
</comment>
<organism evidence="1 2">
    <name type="scientific">Nocardia halotolerans</name>
    <dbReference type="NCBI Taxonomy" id="1755878"/>
    <lineage>
        <taxon>Bacteria</taxon>
        <taxon>Bacillati</taxon>
        <taxon>Actinomycetota</taxon>
        <taxon>Actinomycetes</taxon>
        <taxon>Mycobacteriales</taxon>
        <taxon>Nocardiaceae</taxon>
        <taxon>Nocardia</taxon>
    </lineage>
</organism>
<protein>
    <submittedName>
        <fullName evidence="1">Uncharacterized protein</fullName>
    </submittedName>
</protein>
<reference evidence="2" key="1">
    <citation type="journal article" date="2019" name="Int. J. Syst. Evol. Microbiol.">
        <title>The Global Catalogue of Microorganisms (GCM) 10K type strain sequencing project: providing services to taxonomists for standard genome sequencing and annotation.</title>
        <authorList>
            <consortium name="The Broad Institute Genomics Platform"/>
            <consortium name="The Broad Institute Genome Sequencing Center for Infectious Disease"/>
            <person name="Wu L."/>
            <person name="Ma J."/>
        </authorList>
    </citation>
    <scope>NUCLEOTIDE SEQUENCE [LARGE SCALE GENOMIC DNA]</scope>
    <source>
        <strain evidence="2">IBRC-M 10490</strain>
    </source>
</reference>
<accession>A0ABV8VBM7</accession>
<evidence type="ECO:0000313" key="1">
    <source>
        <dbReference type="EMBL" id="MFC4373341.1"/>
    </source>
</evidence>
<proteinExistence type="predicted"/>
<evidence type="ECO:0000313" key="2">
    <source>
        <dbReference type="Proteomes" id="UP001595844"/>
    </source>
</evidence>
<dbReference type="EMBL" id="JBHSDL010000005">
    <property type="protein sequence ID" value="MFC4373341.1"/>
    <property type="molecule type" value="Genomic_DNA"/>
</dbReference>
<dbReference type="Proteomes" id="UP001595844">
    <property type="component" value="Unassembled WGS sequence"/>
</dbReference>
<keyword evidence="2" id="KW-1185">Reference proteome</keyword>